<dbReference type="InterPro" id="IPR052557">
    <property type="entry name" value="CAP/Cytokinesis_protein"/>
</dbReference>
<comment type="caution">
    <text evidence="2">The sequence shown here is derived from an EMBL/GenBank/DDBJ whole genome shotgun (WGS) entry which is preliminary data.</text>
</comment>
<dbReference type="PATRIC" id="fig|1348973.3.peg.1439"/>
<dbReference type="PANTHER" id="PTHR46333">
    <property type="entry name" value="CYTOKINESIS PROTEIN 3"/>
    <property type="match status" value="1"/>
</dbReference>
<dbReference type="InterPro" id="IPR038765">
    <property type="entry name" value="Papain-like_cys_pep_sf"/>
</dbReference>
<accession>A0A072NNU2</accession>
<dbReference type="RefSeq" id="WP_035194522.1">
    <property type="nucleotide sequence ID" value="NZ_JJRY01000004.1"/>
</dbReference>
<dbReference type="SUPFAM" id="SSF54001">
    <property type="entry name" value="Cysteine proteinases"/>
    <property type="match status" value="1"/>
</dbReference>
<dbReference type="PANTHER" id="PTHR46333:SF2">
    <property type="entry name" value="CYTOKINESIS PROTEIN 3"/>
    <property type="match status" value="1"/>
</dbReference>
<dbReference type="GO" id="GO:0005737">
    <property type="term" value="C:cytoplasm"/>
    <property type="evidence" value="ECO:0007669"/>
    <property type="project" value="TreeGrafter"/>
</dbReference>
<name>A0A072NNU2_SCHAZ</name>
<dbReference type="SMART" id="SM00460">
    <property type="entry name" value="TGc"/>
    <property type="match status" value="1"/>
</dbReference>
<feature type="domain" description="Transglutaminase-like" evidence="1">
    <location>
        <begin position="177"/>
        <end position="238"/>
    </location>
</feature>
<sequence length="405" mass="46143">MRFLKMWLLIPLIIFGLILSSTTTIHAGSSAVLYANASTNTYKASLLKDIEKIIQEAMGKRQNTIVIKYKGSTNKLLDVISGYIDKAIENDEYLNYSFRGVNMSYKAYGTDITITLKFTYYETAAEMKYVDQQVNAILSKIISPEMNKHEKVKAVHDYLVLNLGYDTTLISNSPYTALTKGITACNGYAMLAYKMLKKLGFDVRLISGTASSQAYKTQNHAWNLVKLDDKWYHLDVTWDDPVPDEAGRIFYDYYLLTDKEISKNHSWKQGGINGEEKPYPAATTAYLDLLQSKLSSTNEAKRYQELMVTIGLHYLLPENTASRLIELSDMIGNQFASYNNEFNLRYIDNKGDLSTNLRQIIYDNAVKHKVKSWSFVTLPYIRGTTSFDQLVMISDIVYQNDPPKD</sequence>
<reference evidence="2 3" key="1">
    <citation type="submission" date="2014-04" db="EMBL/GenBank/DDBJ databases">
        <title>Draft genome sequence of Bacillus azotoformans MEV2011, a (co-) denitrifying strain unable to grow in the presence of oxygen.</title>
        <authorList>
            <person name="Nielsen M."/>
            <person name="Schreiber L."/>
            <person name="Finster K."/>
            <person name="Schramm A."/>
        </authorList>
    </citation>
    <scope>NUCLEOTIDE SEQUENCE [LARGE SCALE GENOMIC DNA]</scope>
    <source>
        <strain evidence="2 3">MEV2011</strain>
    </source>
</reference>
<dbReference type="OrthoDB" id="9788327at2"/>
<evidence type="ECO:0000259" key="1">
    <source>
        <dbReference type="SMART" id="SM00460"/>
    </source>
</evidence>
<organism evidence="2 3">
    <name type="scientific">Schinkia azotoformans MEV2011</name>
    <dbReference type="NCBI Taxonomy" id="1348973"/>
    <lineage>
        <taxon>Bacteria</taxon>
        <taxon>Bacillati</taxon>
        <taxon>Bacillota</taxon>
        <taxon>Bacilli</taxon>
        <taxon>Bacillales</taxon>
        <taxon>Bacillaceae</taxon>
        <taxon>Calidifontibacillus/Schinkia group</taxon>
        <taxon>Schinkia</taxon>
    </lineage>
</organism>
<evidence type="ECO:0000313" key="3">
    <source>
        <dbReference type="Proteomes" id="UP000027936"/>
    </source>
</evidence>
<dbReference type="Gene3D" id="3.10.620.30">
    <property type="match status" value="1"/>
</dbReference>
<dbReference type="EMBL" id="JJRY01000004">
    <property type="protein sequence ID" value="KEF39086.1"/>
    <property type="molecule type" value="Genomic_DNA"/>
</dbReference>
<dbReference type="Proteomes" id="UP000027936">
    <property type="component" value="Unassembled WGS sequence"/>
</dbReference>
<evidence type="ECO:0000313" key="2">
    <source>
        <dbReference type="EMBL" id="KEF39086.1"/>
    </source>
</evidence>
<proteinExistence type="predicted"/>
<protein>
    <submittedName>
        <fullName evidence="2">Transglutaminase-like superfamily protein</fullName>
    </submittedName>
</protein>
<dbReference type="AlphaFoldDB" id="A0A072NNU2"/>
<dbReference type="InterPro" id="IPR002931">
    <property type="entry name" value="Transglutaminase-like"/>
</dbReference>
<dbReference type="Pfam" id="PF01841">
    <property type="entry name" value="Transglut_core"/>
    <property type="match status" value="1"/>
</dbReference>
<gene>
    <name evidence="2" type="ORF">M670_01473</name>
</gene>